<dbReference type="CDD" id="cd06454">
    <property type="entry name" value="KBL_like"/>
    <property type="match status" value="1"/>
</dbReference>
<sequence length="393" mass="43461">MRRSVDKYAFIERALAERKGSDQFRSLQTLVPDPSDPVIVYRNGRRMLSFCSNDYLGLSRHPKLRERAAAYTRSHGAGATGSRLVCGTFDIHARVEEKLARLYGREAAVLFNSGFQANSTLLAALAGRGALLLADKLSHNSLLQGALLSRATFRRYRHRDLTDLERRLRATVGCYERILIVTESIFSMDGDRSDMDRLVELAGEYNAFLIIDDAHAVGVWGEQGLGLTARQEGIDLVIGTFGKAYGSFGAFVLCAEPIKDYLINFCPGFIYTTALPPPVIGSIEAALELVPGLEQERAYLHRLSERVRSRLGGMGFDTQSSTTQIIPILLGDEGLTLSLSRWLEQHGILAAAIRPPTVEPGRSRIRITLSSGHTPDYIDYFLRILQGWNGAKG</sequence>
<evidence type="ECO:0000256" key="8">
    <source>
        <dbReference type="ARBA" id="ARBA00022898"/>
    </source>
</evidence>
<accession>A4BUV2</accession>
<dbReference type="InterPro" id="IPR015421">
    <property type="entry name" value="PyrdxlP-dep_Trfase_major"/>
</dbReference>
<dbReference type="EMBL" id="AAOF01000021">
    <property type="protein sequence ID" value="EAR20466.1"/>
    <property type="molecule type" value="Genomic_DNA"/>
</dbReference>
<evidence type="ECO:0000256" key="9">
    <source>
        <dbReference type="ARBA" id="ARBA00032610"/>
    </source>
</evidence>
<evidence type="ECO:0000256" key="4">
    <source>
        <dbReference type="ARBA" id="ARBA00011738"/>
    </source>
</evidence>
<dbReference type="AlphaFoldDB" id="A4BUV2"/>
<dbReference type="SUPFAM" id="SSF53383">
    <property type="entry name" value="PLP-dependent transferases"/>
    <property type="match status" value="1"/>
</dbReference>
<name>A4BUV2_9GAMM</name>
<keyword evidence="15" id="KW-1185">Reference proteome</keyword>
<gene>
    <name evidence="14" type="ORF">NB231_06930</name>
</gene>
<dbReference type="GO" id="GO:0008710">
    <property type="term" value="F:8-amino-7-oxononanoate synthase activity"/>
    <property type="evidence" value="ECO:0007669"/>
    <property type="project" value="UniProtKB-EC"/>
</dbReference>
<evidence type="ECO:0000256" key="6">
    <source>
        <dbReference type="ARBA" id="ARBA00022679"/>
    </source>
</evidence>
<evidence type="ECO:0000256" key="1">
    <source>
        <dbReference type="ARBA" id="ARBA00001933"/>
    </source>
</evidence>
<comment type="catalytic activity">
    <reaction evidence="11">
        <text>6-carboxyhexanoyl-[ACP] + L-alanine + H(+) = (8S)-8-amino-7-oxononanoate + holo-[ACP] + CO2</text>
        <dbReference type="Rhea" id="RHEA:42288"/>
        <dbReference type="Rhea" id="RHEA-COMP:9685"/>
        <dbReference type="Rhea" id="RHEA-COMP:9955"/>
        <dbReference type="ChEBI" id="CHEBI:15378"/>
        <dbReference type="ChEBI" id="CHEBI:16526"/>
        <dbReference type="ChEBI" id="CHEBI:57972"/>
        <dbReference type="ChEBI" id="CHEBI:64479"/>
        <dbReference type="ChEBI" id="CHEBI:78846"/>
        <dbReference type="ChEBI" id="CHEBI:149468"/>
        <dbReference type="EC" id="2.3.1.47"/>
    </reaction>
</comment>
<evidence type="ECO:0000256" key="11">
    <source>
        <dbReference type="ARBA" id="ARBA00047715"/>
    </source>
</evidence>
<evidence type="ECO:0000256" key="5">
    <source>
        <dbReference type="ARBA" id="ARBA00013187"/>
    </source>
</evidence>
<dbReference type="Gene3D" id="3.90.1150.10">
    <property type="entry name" value="Aspartate Aminotransferase, domain 1"/>
    <property type="match status" value="1"/>
</dbReference>
<dbReference type="PANTHER" id="PTHR13693">
    <property type="entry name" value="CLASS II AMINOTRANSFERASE/8-AMINO-7-OXONONANOATE SYNTHASE"/>
    <property type="match status" value="1"/>
</dbReference>
<dbReference type="GO" id="GO:0030170">
    <property type="term" value="F:pyridoxal phosphate binding"/>
    <property type="evidence" value="ECO:0007669"/>
    <property type="project" value="InterPro"/>
</dbReference>
<dbReference type="InterPro" id="IPR015422">
    <property type="entry name" value="PyrdxlP-dep_Trfase_small"/>
</dbReference>
<keyword evidence="8 12" id="KW-0663">Pyridoxal phosphate</keyword>
<comment type="caution">
    <text evidence="14">The sequence shown here is derived from an EMBL/GenBank/DDBJ whole genome shotgun (WGS) entry which is preliminary data.</text>
</comment>
<dbReference type="InterPro" id="IPR050087">
    <property type="entry name" value="AON_synthase_class-II"/>
</dbReference>
<dbReference type="GO" id="GO:0009102">
    <property type="term" value="P:biotin biosynthetic process"/>
    <property type="evidence" value="ECO:0007669"/>
    <property type="project" value="UniProtKB-KW"/>
</dbReference>
<dbReference type="Proteomes" id="UP000003374">
    <property type="component" value="Unassembled WGS sequence"/>
</dbReference>
<dbReference type="InterPro" id="IPR004839">
    <property type="entry name" value="Aminotransferase_I/II_large"/>
</dbReference>
<comment type="cofactor">
    <cofactor evidence="1 12">
        <name>pyridoxal 5'-phosphate</name>
        <dbReference type="ChEBI" id="CHEBI:597326"/>
    </cofactor>
</comment>
<dbReference type="PANTHER" id="PTHR13693:SF100">
    <property type="entry name" value="8-AMINO-7-OXONONANOATE SYNTHASE"/>
    <property type="match status" value="1"/>
</dbReference>
<dbReference type="STRING" id="314278.NB231_06930"/>
<evidence type="ECO:0000256" key="2">
    <source>
        <dbReference type="ARBA" id="ARBA00004746"/>
    </source>
</evidence>
<dbReference type="InterPro" id="IPR001917">
    <property type="entry name" value="Aminotrans_II_pyridoxalP_BS"/>
</dbReference>
<evidence type="ECO:0000256" key="10">
    <source>
        <dbReference type="ARBA" id="ARBA00033381"/>
    </source>
</evidence>
<dbReference type="PROSITE" id="PS00599">
    <property type="entry name" value="AA_TRANSFER_CLASS_2"/>
    <property type="match status" value="1"/>
</dbReference>
<keyword evidence="7" id="KW-0093">Biotin biosynthesis</keyword>
<evidence type="ECO:0000259" key="13">
    <source>
        <dbReference type="Pfam" id="PF00155"/>
    </source>
</evidence>
<evidence type="ECO:0000256" key="12">
    <source>
        <dbReference type="RuleBase" id="RU003693"/>
    </source>
</evidence>
<evidence type="ECO:0000313" key="14">
    <source>
        <dbReference type="EMBL" id="EAR20466.1"/>
    </source>
</evidence>
<evidence type="ECO:0000313" key="15">
    <source>
        <dbReference type="Proteomes" id="UP000003374"/>
    </source>
</evidence>
<proteinExistence type="inferred from homology"/>
<dbReference type="HOGENOM" id="CLU_015846_11_2_6"/>
<organism evidence="14 15">
    <name type="scientific">Nitrococcus mobilis Nb-231</name>
    <dbReference type="NCBI Taxonomy" id="314278"/>
    <lineage>
        <taxon>Bacteria</taxon>
        <taxon>Pseudomonadati</taxon>
        <taxon>Pseudomonadota</taxon>
        <taxon>Gammaproteobacteria</taxon>
        <taxon>Chromatiales</taxon>
        <taxon>Ectothiorhodospiraceae</taxon>
        <taxon>Nitrococcus</taxon>
    </lineage>
</organism>
<protein>
    <recommendedName>
        <fullName evidence="5">8-amino-7-oxononanoate synthase</fullName>
        <ecNumber evidence="5">2.3.1.47</ecNumber>
    </recommendedName>
    <alternativeName>
        <fullName evidence="9">7-keto-8-amino-pelargonic acid synthase</fullName>
    </alternativeName>
    <alternativeName>
        <fullName evidence="10">8-amino-7-ketopelargonate synthase</fullName>
    </alternativeName>
</protein>
<dbReference type="InterPro" id="IPR015424">
    <property type="entry name" value="PyrdxlP-dep_Trfase"/>
</dbReference>
<keyword evidence="6" id="KW-0808">Transferase</keyword>
<dbReference type="Pfam" id="PF00155">
    <property type="entry name" value="Aminotran_1_2"/>
    <property type="match status" value="1"/>
</dbReference>
<dbReference type="eggNOG" id="COG0156">
    <property type="taxonomic scope" value="Bacteria"/>
</dbReference>
<comment type="pathway">
    <text evidence="2">Cofactor biosynthesis; biotin biosynthesis.</text>
</comment>
<dbReference type="Gene3D" id="3.40.640.10">
    <property type="entry name" value="Type I PLP-dependent aspartate aminotransferase-like (Major domain)"/>
    <property type="match status" value="1"/>
</dbReference>
<comment type="similarity">
    <text evidence="3">Belongs to the class-II pyridoxal-phosphate-dependent aminotransferase family. BioF subfamily.</text>
</comment>
<evidence type="ECO:0000256" key="3">
    <source>
        <dbReference type="ARBA" id="ARBA00010008"/>
    </source>
</evidence>
<evidence type="ECO:0000256" key="7">
    <source>
        <dbReference type="ARBA" id="ARBA00022756"/>
    </source>
</evidence>
<dbReference type="EC" id="2.3.1.47" evidence="5"/>
<reference evidence="14 15" key="1">
    <citation type="submission" date="2006-02" db="EMBL/GenBank/DDBJ databases">
        <authorList>
            <person name="Waterbury J."/>
            <person name="Ferriera S."/>
            <person name="Johnson J."/>
            <person name="Kravitz S."/>
            <person name="Halpern A."/>
            <person name="Remington K."/>
            <person name="Beeson K."/>
            <person name="Tran B."/>
            <person name="Rogers Y.-H."/>
            <person name="Friedman R."/>
            <person name="Venter J.C."/>
        </authorList>
    </citation>
    <scope>NUCLEOTIDE SEQUENCE [LARGE SCALE GENOMIC DNA]</scope>
    <source>
        <strain evidence="14 15">Nb-231</strain>
    </source>
</reference>
<comment type="subunit">
    <text evidence="4">Homodimer.</text>
</comment>
<feature type="domain" description="Aminotransferase class I/classII large" evidence="13">
    <location>
        <begin position="47"/>
        <end position="383"/>
    </location>
</feature>